<keyword evidence="4" id="KW-1185">Reference proteome</keyword>
<dbReference type="Pfam" id="PF01732">
    <property type="entry name" value="Mycop_pep_DUF31"/>
    <property type="match status" value="1"/>
</dbReference>
<sequence length="722" mass="84626">MKLSNYKKLKLGSILIIGAIPPLLASFLHSCKIESNIQNKDNNSSNQNANHMKDDNKDLKPNNTPPNKPKKELSNKHFISLESLLKMTVRDIHQKTKNYNEKSKEFEEFLRKENINFAIEDSIHYDRELDKKYWSYAKELGEYGNYGNNSFEKIQYYNPRVPLGHYLKPQYLESFSEDEISELKEQEINLNHLIKSNPFGFLPSNLSQLLSYATLDSIASFLKLNKIDKIKAIADDINGIFYLLVYSNKGKHYYKISKDDKFNKSLKSNVDFYSYINDRSIELNVNVKQWVNDRLNENNPYEVTKRLNFARFLGTAWVIDRIKNDDDKENYELLLATNMHVFNLRSTFDKTFAYDKFNKNHDYSWYTYPPGFYDGNNTTDSEDNRNKEPRPYFKINRIRENKLDLNFGIFEHIKDKYELDFSSSIETFDAYASYLDAPYYVPKYKNTHTYIKSEKETPSFLKNNYSHFETNNSGADFLTLRFKVKKTMLKDILPSLAKVINTPQEKDWYVNFATEKFSPLKTQFYAGYSRHWNPFSKKHSQFRGVKSEGGIISTKRRIIDEYYIRDAWLRYNKDLNKEYNAVNDEWKKYETSFIKKNNEPDENEHGMPLTTIDQFSMLYTNIPFGDLNLKEGASGSMVIDSSFNVIGILNTRIESPGGEYKVIPFGKTINNTDGIVVREQTNGVILFKSLSDDYLEKNSSPHLIEGLREKLKKDKLETIKLD</sequence>
<feature type="domain" description="DUF31" evidence="2">
    <location>
        <begin position="271"/>
        <end position="650"/>
    </location>
</feature>
<accession>A0A2W7GCR8</accession>
<proteinExistence type="predicted"/>
<dbReference type="EMBL" id="QKUB01000001">
    <property type="protein sequence ID" value="PZW01488.1"/>
    <property type="molecule type" value="Genomic_DNA"/>
</dbReference>
<feature type="compositionally biased region" description="Low complexity" evidence="1">
    <location>
        <begin position="38"/>
        <end position="50"/>
    </location>
</feature>
<comment type="caution">
    <text evidence="3">The sequence shown here is derived from an EMBL/GenBank/DDBJ whole genome shotgun (WGS) entry which is preliminary data.</text>
</comment>
<dbReference type="InterPro" id="IPR022382">
    <property type="entry name" value="Mycoplasma_peptidase_DUF31"/>
</dbReference>
<organism evidence="3 4">
    <name type="scientific">Metamycoplasma auris</name>
    <dbReference type="NCBI Taxonomy" id="51363"/>
    <lineage>
        <taxon>Bacteria</taxon>
        <taxon>Bacillati</taxon>
        <taxon>Mycoplasmatota</taxon>
        <taxon>Mycoplasmoidales</taxon>
        <taxon>Metamycoplasmataceae</taxon>
        <taxon>Metamycoplasma</taxon>
    </lineage>
</organism>
<dbReference type="NCBIfam" id="NF045843">
    <property type="entry name" value="MAG2960_Ser_prot"/>
    <property type="match status" value="1"/>
</dbReference>
<gene>
    <name evidence="3" type="ORF">BCF89_1013</name>
</gene>
<reference evidence="3 4" key="1">
    <citation type="submission" date="2018-06" db="EMBL/GenBank/DDBJ databases">
        <title>Genomic Encyclopedia of Archaeal and Bacterial Type Strains, Phase II (KMG-II): from individual species to whole genera.</title>
        <authorList>
            <person name="Goeker M."/>
        </authorList>
    </citation>
    <scope>NUCLEOTIDE SEQUENCE [LARGE SCALE GENOMIC DNA]</scope>
    <source>
        <strain evidence="3 4">ATCC 51348</strain>
    </source>
</reference>
<protein>
    <submittedName>
        <fullName evidence="3">Putative peptidase DUF31</fullName>
    </submittedName>
</protein>
<dbReference type="AlphaFoldDB" id="A0A2W7GCR8"/>
<evidence type="ECO:0000256" key="1">
    <source>
        <dbReference type="SAM" id="MobiDB-lite"/>
    </source>
</evidence>
<name>A0A2W7GCR8_9BACT</name>
<evidence type="ECO:0000313" key="4">
    <source>
        <dbReference type="Proteomes" id="UP000249646"/>
    </source>
</evidence>
<dbReference type="OrthoDB" id="404053at2"/>
<feature type="region of interest" description="Disordered" evidence="1">
    <location>
        <begin position="38"/>
        <end position="73"/>
    </location>
</feature>
<feature type="compositionally biased region" description="Basic and acidic residues" evidence="1">
    <location>
        <begin position="51"/>
        <end position="60"/>
    </location>
</feature>
<dbReference type="Proteomes" id="UP000249646">
    <property type="component" value="Unassembled WGS sequence"/>
</dbReference>
<evidence type="ECO:0000313" key="3">
    <source>
        <dbReference type="EMBL" id="PZW01488.1"/>
    </source>
</evidence>
<evidence type="ECO:0000259" key="2">
    <source>
        <dbReference type="Pfam" id="PF01732"/>
    </source>
</evidence>
<dbReference type="RefSeq" id="WP_111517925.1">
    <property type="nucleotide sequence ID" value="NZ_QKUB01000001.1"/>
</dbReference>